<proteinExistence type="predicted"/>
<dbReference type="InterPro" id="IPR010064">
    <property type="entry name" value="HK97-gp10_tail"/>
</dbReference>
<protein>
    <submittedName>
        <fullName evidence="1">HK97 gp10 family phage protein</fullName>
    </submittedName>
</protein>
<dbReference type="AlphaFoldDB" id="A0A926EP12"/>
<dbReference type="Proteomes" id="UP000655830">
    <property type="component" value="Unassembled WGS sequence"/>
</dbReference>
<sequence>MAKWGKMDYKAFEKMANNFEEAVKKDIGEQLVTDILLEVGNKVLAKTKKRTPVGQYSGQVSFIANIPEKQVNFTTKAGKKVSFKAKARTRQVRFSNSKTQVGGTLRKGWYITGVKKNGNKLFILIYNNVEYASFVEYGHRKRNNKGWVEGRFMLTISMKEVEHSLQQIADKHCKKVLEQLFK</sequence>
<keyword evidence="2" id="KW-1185">Reference proteome</keyword>
<accession>A0A926EP12</accession>
<evidence type="ECO:0000313" key="2">
    <source>
        <dbReference type="Proteomes" id="UP000655830"/>
    </source>
</evidence>
<comment type="caution">
    <text evidence="1">The sequence shown here is derived from an EMBL/GenBank/DDBJ whole genome shotgun (WGS) entry which is preliminary data.</text>
</comment>
<organism evidence="1 2">
    <name type="scientific">Zhenhengia yiwuensis</name>
    <dbReference type="NCBI Taxonomy" id="2763666"/>
    <lineage>
        <taxon>Bacteria</taxon>
        <taxon>Bacillati</taxon>
        <taxon>Bacillota</taxon>
        <taxon>Clostridia</taxon>
        <taxon>Lachnospirales</taxon>
        <taxon>Lachnospiraceae</taxon>
        <taxon>Zhenhengia</taxon>
    </lineage>
</organism>
<reference evidence="1" key="1">
    <citation type="submission" date="2020-08" db="EMBL/GenBank/DDBJ databases">
        <title>Genome public.</title>
        <authorList>
            <person name="Liu C."/>
            <person name="Sun Q."/>
        </authorList>
    </citation>
    <scope>NUCLEOTIDE SEQUENCE</scope>
    <source>
        <strain evidence="1">NSJ-12</strain>
    </source>
</reference>
<dbReference type="EMBL" id="JACRSY010000063">
    <property type="protein sequence ID" value="MBC8581597.1"/>
    <property type="molecule type" value="Genomic_DNA"/>
</dbReference>
<gene>
    <name evidence="1" type="ORF">H8718_19105</name>
</gene>
<name>A0A926EP12_9FIRM</name>
<evidence type="ECO:0000313" key="1">
    <source>
        <dbReference type="EMBL" id="MBC8581597.1"/>
    </source>
</evidence>
<dbReference type="Pfam" id="PF04883">
    <property type="entry name" value="HK97-gp10_like"/>
    <property type="match status" value="1"/>
</dbReference>